<comment type="subcellular location">
    <subcellularLocation>
        <location evidence="1">Cell membrane</location>
        <topology evidence="1">Multi-pass membrane protein</topology>
    </subcellularLocation>
</comment>
<keyword evidence="10" id="KW-1185">Reference proteome</keyword>
<gene>
    <name evidence="9" type="ORF">GCM10020260_03370</name>
</gene>
<keyword evidence="4 8" id="KW-0812">Transmembrane</keyword>
<dbReference type="Proteomes" id="UP001501736">
    <property type="component" value="Unassembled WGS sequence"/>
</dbReference>
<protein>
    <submittedName>
        <fullName evidence="9">Uncharacterized protein</fullName>
    </submittedName>
</protein>
<evidence type="ECO:0000256" key="3">
    <source>
        <dbReference type="ARBA" id="ARBA00022475"/>
    </source>
</evidence>
<dbReference type="EMBL" id="BAAAYG010000002">
    <property type="protein sequence ID" value="GAA3279849.1"/>
    <property type="molecule type" value="Genomic_DNA"/>
</dbReference>
<dbReference type="InterPro" id="IPR039428">
    <property type="entry name" value="NUOK/Mnh_C1-like"/>
</dbReference>
<feature type="region of interest" description="Disordered" evidence="7">
    <location>
        <begin position="123"/>
        <end position="208"/>
    </location>
</feature>
<evidence type="ECO:0000313" key="9">
    <source>
        <dbReference type="EMBL" id="GAA3279849.1"/>
    </source>
</evidence>
<feature type="transmembrane region" description="Helical" evidence="8">
    <location>
        <begin position="27"/>
        <end position="49"/>
    </location>
</feature>
<evidence type="ECO:0000256" key="2">
    <source>
        <dbReference type="ARBA" id="ARBA00010388"/>
    </source>
</evidence>
<evidence type="ECO:0000256" key="1">
    <source>
        <dbReference type="ARBA" id="ARBA00004651"/>
    </source>
</evidence>
<dbReference type="Gene3D" id="1.10.287.3510">
    <property type="match status" value="1"/>
</dbReference>
<dbReference type="PANTHER" id="PTHR34583:SF2">
    <property type="entry name" value="ANTIPORTER SUBUNIT MNHC2-RELATED"/>
    <property type="match status" value="1"/>
</dbReference>
<proteinExistence type="inferred from homology"/>
<sequence>MSIALMVGILTAASVYLFMQRGMVRIVLGFVLISHAANLLLFSAGDVAFRGAPFSHVDDPAQRADPLPQAFVLTAIVIAFAISMFMVTLAITTTTDDDTEAAPTAPAKLAAAAHLKRTGHHPTVATAAVGPGDEPDGPPSDAELLGTQAGTEEDVDADVATTAEEGRRPEETPQEDVQDEDVRAEDAAKDADGTWADRGRAADEGEDR</sequence>
<evidence type="ECO:0000313" key="10">
    <source>
        <dbReference type="Proteomes" id="UP001501736"/>
    </source>
</evidence>
<organism evidence="9 10">
    <name type="scientific">Nesterenkonia halobia</name>
    <dbReference type="NCBI Taxonomy" id="37922"/>
    <lineage>
        <taxon>Bacteria</taxon>
        <taxon>Bacillati</taxon>
        <taxon>Actinomycetota</taxon>
        <taxon>Actinomycetes</taxon>
        <taxon>Micrococcales</taxon>
        <taxon>Micrococcaceae</taxon>
        <taxon>Nesterenkonia</taxon>
    </lineage>
</organism>
<comment type="caution">
    <text evidence="9">The sequence shown here is derived from an EMBL/GenBank/DDBJ whole genome shotgun (WGS) entry which is preliminary data.</text>
</comment>
<evidence type="ECO:0000256" key="8">
    <source>
        <dbReference type="SAM" id="Phobius"/>
    </source>
</evidence>
<feature type="compositionally biased region" description="Basic and acidic residues" evidence="7">
    <location>
        <begin position="180"/>
        <end position="208"/>
    </location>
</feature>
<accession>A0ABP6R796</accession>
<feature type="transmembrane region" description="Helical" evidence="8">
    <location>
        <begin position="70"/>
        <end position="91"/>
    </location>
</feature>
<reference evidence="10" key="1">
    <citation type="journal article" date="2019" name="Int. J. Syst. Evol. Microbiol.">
        <title>The Global Catalogue of Microorganisms (GCM) 10K type strain sequencing project: providing services to taxonomists for standard genome sequencing and annotation.</title>
        <authorList>
            <consortium name="The Broad Institute Genomics Platform"/>
            <consortium name="The Broad Institute Genome Sequencing Center for Infectious Disease"/>
            <person name="Wu L."/>
            <person name="Ma J."/>
        </authorList>
    </citation>
    <scope>NUCLEOTIDE SEQUENCE [LARGE SCALE GENOMIC DNA]</scope>
    <source>
        <strain evidence="10">JCM 11483</strain>
    </source>
</reference>
<evidence type="ECO:0000256" key="7">
    <source>
        <dbReference type="SAM" id="MobiDB-lite"/>
    </source>
</evidence>
<keyword evidence="3" id="KW-1003">Cell membrane</keyword>
<keyword evidence="5 8" id="KW-1133">Transmembrane helix</keyword>
<dbReference type="PANTHER" id="PTHR34583">
    <property type="entry name" value="ANTIPORTER SUBUNIT MNHC2-RELATED"/>
    <property type="match status" value="1"/>
</dbReference>
<evidence type="ECO:0000256" key="5">
    <source>
        <dbReference type="ARBA" id="ARBA00022989"/>
    </source>
</evidence>
<comment type="similarity">
    <text evidence="2">Belongs to the CPA3 antiporters (TC 2.A.63) subunit C family.</text>
</comment>
<keyword evidence="6 8" id="KW-0472">Membrane</keyword>
<name>A0ABP6R796_9MICC</name>
<evidence type="ECO:0000256" key="4">
    <source>
        <dbReference type="ARBA" id="ARBA00022692"/>
    </source>
</evidence>
<dbReference type="InterPro" id="IPR050601">
    <property type="entry name" value="CPA3_antiporter_subunitC"/>
</dbReference>
<evidence type="ECO:0000256" key="6">
    <source>
        <dbReference type="ARBA" id="ARBA00023136"/>
    </source>
</evidence>
<dbReference type="Pfam" id="PF00420">
    <property type="entry name" value="Oxidored_q2"/>
    <property type="match status" value="1"/>
</dbReference>
<dbReference type="RefSeq" id="WP_344717493.1">
    <property type="nucleotide sequence ID" value="NZ_BAAAYG010000002.1"/>
</dbReference>